<dbReference type="InterPro" id="IPR023214">
    <property type="entry name" value="HAD_sf"/>
</dbReference>
<dbReference type="RefSeq" id="WP_136137192.1">
    <property type="nucleotide sequence ID" value="NZ_SDGV01000017.1"/>
</dbReference>
<keyword evidence="4" id="KW-0460">Magnesium</keyword>
<organism evidence="5 6">
    <name type="scientific">Vagococcus silagei</name>
    <dbReference type="NCBI Taxonomy" id="2508885"/>
    <lineage>
        <taxon>Bacteria</taxon>
        <taxon>Bacillati</taxon>
        <taxon>Bacillota</taxon>
        <taxon>Bacilli</taxon>
        <taxon>Lactobacillales</taxon>
        <taxon>Enterococcaceae</taxon>
        <taxon>Vagococcus</taxon>
    </lineage>
</organism>
<evidence type="ECO:0000256" key="4">
    <source>
        <dbReference type="ARBA" id="ARBA00022842"/>
    </source>
</evidence>
<comment type="caution">
    <text evidence="5">The sequence shown here is derived from an EMBL/GenBank/DDBJ whole genome shotgun (WGS) entry which is preliminary data.</text>
</comment>
<evidence type="ECO:0000313" key="5">
    <source>
        <dbReference type="EMBL" id="THB60946.1"/>
    </source>
</evidence>
<accession>A0A4S3B613</accession>
<reference evidence="5 6" key="1">
    <citation type="submission" date="2019-01" db="EMBL/GenBank/DDBJ databases">
        <title>Vagococcus silagei sp. nov. isolated from brewer's grain.</title>
        <authorList>
            <person name="Guu J.-R."/>
        </authorList>
    </citation>
    <scope>NUCLEOTIDE SEQUENCE [LARGE SCALE GENOMIC DNA]</scope>
    <source>
        <strain evidence="5 6">2B-2</strain>
    </source>
</reference>
<dbReference type="Proteomes" id="UP000310506">
    <property type="component" value="Unassembled WGS sequence"/>
</dbReference>
<comment type="similarity">
    <text evidence="2">Belongs to the HAD-like hydrolase superfamily. CbbY/CbbZ/Gph/YieH family.</text>
</comment>
<dbReference type="AlphaFoldDB" id="A0A4S3B613"/>
<evidence type="ECO:0000256" key="1">
    <source>
        <dbReference type="ARBA" id="ARBA00001946"/>
    </source>
</evidence>
<dbReference type="Gene3D" id="3.40.50.1000">
    <property type="entry name" value="HAD superfamily/HAD-like"/>
    <property type="match status" value="1"/>
</dbReference>
<dbReference type="Pfam" id="PF13419">
    <property type="entry name" value="HAD_2"/>
    <property type="match status" value="1"/>
</dbReference>
<dbReference type="InterPro" id="IPR051600">
    <property type="entry name" value="Beta-PGM-like"/>
</dbReference>
<dbReference type="PANTHER" id="PTHR46193:SF21">
    <property type="entry name" value="SLL1138 PROTEIN"/>
    <property type="match status" value="1"/>
</dbReference>
<dbReference type="Gene3D" id="1.10.150.240">
    <property type="entry name" value="Putative phosphatase, domain 2"/>
    <property type="match status" value="1"/>
</dbReference>
<evidence type="ECO:0000313" key="6">
    <source>
        <dbReference type="Proteomes" id="UP000310506"/>
    </source>
</evidence>
<dbReference type="EMBL" id="SDGV01000017">
    <property type="protein sequence ID" value="THB60946.1"/>
    <property type="molecule type" value="Genomic_DNA"/>
</dbReference>
<dbReference type="SFLD" id="SFLDG01129">
    <property type="entry name" value="C1.5:_HAD__Beta-PGM__Phosphata"/>
    <property type="match status" value="1"/>
</dbReference>
<dbReference type="GO" id="GO:0046872">
    <property type="term" value="F:metal ion binding"/>
    <property type="evidence" value="ECO:0007669"/>
    <property type="project" value="UniProtKB-KW"/>
</dbReference>
<dbReference type="InterPro" id="IPR023198">
    <property type="entry name" value="PGP-like_dom2"/>
</dbReference>
<dbReference type="SFLD" id="SFLDS00003">
    <property type="entry name" value="Haloacid_Dehalogenase"/>
    <property type="match status" value="1"/>
</dbReference>
<evidence type="ECO:0000256" key="3">
    <source>
        <dbReference type="ARBA" id="ARBA00022723"/>
    </source>
</evidence>
<dbReference type="InterPro" id="IPR036412">
    <property type="entry name" value="HAD-like_sf"/>
</dbReference>
<sequence length="224" mass="25681">MTLKAIIFDMDGVIVDTEFCDFQIVKDFIHTENPKLDLEKTDFTELIGRSYDNLYRSLKHFTASEESFQEVGKKFHAYSDHKYDTLDYLSLMRQDIVHVLKYAKEHQIKLAVASSSRYDHIVEVLTACGIKDYFDFIFSGEVLAESKPNPEIYVKTLAKLNVLPHEAVAIEDSFYGITAAKAAGIPVVAYEETRVPIDQSHADFLVQDMQVFFEVVKELHQANR</sequence>
<dbReference type="NCBIfam" id="TIGR01509">
    <property type="entry name" value="HAD-SF-IA-v3"/>
    <property type="match status" value="1"/>
</dbReference>
<name>A0A4S3B613_9ENTE</name>
<comment type="cofactor">
    <cofactor evidence="1">
        <name>Mg(2+)</name>
        <dbReference type="ChEBI" id="CHEBI:18420"/>
    </cofactor>
</comment>
<keyword evidence="6" id="KW-1185">Reference proteome</keyword>
<dbReference type="SFLD" id="SFLDG01135">
    <property type="entry name" value="C1.5.6:_HAD__Beta-PGM__Phospha"/>
    <property type="match status" value="1"/>
</dbReference>
<proteinExistence type="inferred from homology"/>
<gene>
    <name evidence="5" type="ORF">ESZ54_08245</name>
</gene>
<dbReference type="PANTHER" id="PTHR46193">
    <property type="entry name" value="6-PHOSPHOGLUCONATE PHOSPHATASE"/>
    <property type="match status" value="1"/>
</dbReference>
<dbReference type="GO" id="GO:0003824">
    <property type="term" value="F:catalytic activity"/>
    <property type="evidence" value="ECO:0007669"/>
    <property type="project" value="UniProtKB-ARBA"/>
</dbReference>
<dbReference type="OrthoDB" id="9797743at2"/>
<dbReference type="InterPro" id="IPR006439">
    <property type="entry name" value="HAD-SF_hydro_IA"/>
</dbReference>
<dbReference type="SUPFAM" id="SSF56784">
    <property type="entry name" value="HAD-like"/>
    <property type="match status" value="1"/>
</dbReference>
<dbReference type="NCBIfam" id="TIGR01549">
    <property type="entry name" value="HAD-SF-IA-v1"/>
    <property type="match status" value="1"/>
</dbReference>
<dbReference type="InterPro" id="IPR041492">
    <property type="entry name" value="HAD_2"/>
</dbReference>
<dbReference type="PRINTS" id="PR00413">
    <property type="entry name" value="HADHALOGNASE"/>
</dbReference>
<keyword evidence="3" id="KW-0479">Metal-binding</keyword>
<evidence type="ECO:0000256" key="2">
    <source>
        <dbReference type="ARBA" id="ARBA00006171"/>
    </source>
</evidence>
<protein>
    <submittedName>
        <fullName evidence="5">HAD family phosphatase</fullName>
    </submittedName>
</protein>